<dbReference type="Pfam" id="PF12854">
    <property type="entry name" value="PPR_1"/>
    <property type="match status" value="1"/>
</dbReference>
<evidence type="ECO:0008006" key="6">
    <source>
        <dbReference type="Google" id="ProtNLM"/>
    </source>
</evidence>
<organism evidence="4 5">
    <name type="scientific">Escallonia rubra</name>
    <dbReference type="NCBI Taxonomy" id="112253"/>
    <lineage>
        <taxon>Eukaryota</taxon>
        <taxon>Viridiplantae</taxon>
        <taxon>Streptophyta</taxon>
        <taxon>Embryophyta</taxon>
        <taxon>Tracheophyta</taxon>
        <taxon>Spermatophyta</taxon>
        <taxon>Magnoliopsida</taxon>
        <taxon>eudicotyledons</taxon>
        <taxon>Gunneridae</taxon>
        <taxon>Pentapetalae</taxon>
        <taxon>asterids</taxon>
        <taxon>campanulids</taxon>
        <taxon>Escalloniales</taxon>
        <taxon>Escalloniaceae</taxon>
        <taxon>Escallonia</taxon>
    </lineage>
</organism>
<comment type="caution">
    <text evidence="4">The sequence shown here is derived from an EMBL/GenBank/DDBJ whole genome shotgun (WGS) entry which is preliminary data.</text>
</comment>
<dbReference type="Gene3D" id="1.25.40.10">
    <property type="entry name" value="Tetratricopeptide repeat domain"/>
    <property type="match status" value="1"/>
</dbReference>
<keyword evidence="2" id="KW-0677">Repeat</keyword>
<dbReference type="InterPro" id="IPR011990">
    <property type="entry name" value="TPR-like_helical_dom_sf"/>
</dbReference>
<keyword evidence="5" id="KW-1185">Reference proteome</keyword>
<gene>
    <name evidence="4" type="ORF">RJ640_021302</name>
</gene>
<name>A0AA88R833_9ASTE</name>
<dbReference type="AlphaFoldDB" id="A0AA88R833"/>
<dbReference type="NCBIfam" id="TIGR00756">
    <property type="entry name" value="PPR"/>
    <property type="match status" value="2"/>
</dbReference>
<protein>
    <recommendedName>
        <fullName evidence="6">Pentatricopeptide repeat-containing protein</fullName>
    </recommendedName>
</protein>
<dbReference type="PANTHER" id="PTHR47941">
    <property type="entry name" value="PENTATRICOPEPTIDE REPEAT-CONTAINING PROTEIN 3, MITOCHONDRIAL"/>
    <property type="match status" value="1"/>
</dbReference>
<feature type="repeat" description="PPR" evidence="3">
    <location>
        <begin position="35"/>
        <end position="69"/>
    </location>
</feature>
<dbReference type="Pfam" id="PF13041">
    <property type="entry name" value="PPR_2"/>
    <property type="match status" value="1"/>
</dbReference>
<proteinExistence type="inferred from homology"/>
<dbReference type="Proteomes" id="UP001187471">
    <property type="component" value="Unassembled WGS sequence"/>
</dbReference>
<evidence type="ECO:0000256" key="2">
    <source>
        <dbReference type="ARBA" id="ARBA00022737"/>
    </source>
</evidence>
<dbReference type="InterPro" id="IPR002885">
    <property type="entry name" value="PPR_rpt"/>
</dbReference>
<evidence type="ECO:0000256" key="1">
    <source>
        <dbReference type="ARBA" id="ARBA00007626"/>
    </source>
</evidence>
<dbReference type="PROSITE" id="PS51375">
    <property type="entry name" value="PPR"/>
    <property type="match status" value="2"/>
</dbReference>
<comment type="similarity">
    <text evidence="1">Belongs to the PPR family. P subfamily.</text>
</comment>
<evidence type="ECO:0000313" key="4">
    <source>
        <dbReference type="EMBL" id="KAK2982812.1"/>
    </source>
</evidence>
<accession>A0AA88R833</accession>
<evidence type="ECO:0000256" key="3">
    <source>
        <dbReference type="PROSITE-ProRule" id="PRU00708"/>
    </source>
</evidence>
<feature type="repeat" description="PPR" evidence="3">
    <location>
        <begin position="1"/>
        <end position="34"/>
    </location>
</feature>
<dbReference type="EMBL" id="JAVXUO010001387">
    <property type="protein sequence ID" value="KAK2982812.1"/>
    <property type="molecule type" value="Genomic_DNA"/>
</dbReference>
<sequence length="111" mass="12165">MEVLNCVINGLCKAGELRTALELFSGLPQKGLVPTVATYSMMIHGLCKGGQLERASYLVIEMEAKGCAPNVVTFNTLMRGFCHQGRRPHKRIVELSKSPSSQHHLPSDVET</sequence>
<reference evidence="4" key="1">
    <citation type="submission" date="2022-12" db="EMBL/GenBank/DDBJ databases">
        <title>Draft genome assemblies for two species of Escallonia (Escalloniales).</title>
        <authorList>
            <person name="Chanderbali A."/>
            <person name="Dervinis C."/>
            <person name="Anghel I."/>
            <person name="Soltis D."/>
            <person name="Soltis P."/>
            <person name="Zapata F."/>
        </authorList>
    </citation>
    <scope>NUCLEOTIDE SEQUENCE</scope>
    <source>
        <strain evidence="4">UCBG92.1500</strain>
        <tissue evidence="4">Leaf</tissue>
    </source>
</reference>
<evidence type="ECO:0000313" key="5">
    <source>
        <dbReference type="Proteomes" id="UP001187471"/>
    </source>
</evidence>